<dbReference type="PROSITE" id="PS51186">
    <property type="entry name" value="GNAT"/>
    <property type="match status" value="1"/>
</dbReference>
<protein>
    <submittedName>
        <fullName evidence="4">GCN5-related N-acetyltransferase</fullName>
    </submittedName>
</protein>
<name>B1ZX07_OPITP</name>
<organism evidence="4 5">
    <name type="scientific">Opitutus terrae (strain DSM 11246 / JCM 15787 / PB90-1)</name>
    <dbReference type="NCBI Taxonomy" id="452637"/>
    <lineage>
        <taxon>Bacteria</taxon>
        <taxon>Pseudomonadati</taxon>
        <taxon>Verrucomicrobiota</taxon>
        <taxon>Opitutia</taxon>
        <taxon>Opitutales</taxon>
        <taxon>Opitutaceae</taxon>
        <taxon>Opitutus</taxon>
    </lineage>
</organism>
<dbReference type="eggNOG" id="COG0456">
    <property type="taxonomic scope" value="Bacteria"/>
</dbReference>
<proteinExistence type="predicted"/>
<dbReference type="SUPFAM" id="SSF55729">
    <property type="entry name" value="Acyl-CoA N-acyltransferases (Nat)"/>
    <property type="match status" value="1"/>
</dbReference>
<dbReference type="GO" id="GO:0016747">
    <property type="term" value="F:acyltransferase activity, transferring groups other than amino-acyl groups"/>
    <property type="evidence" value="ECO:0007669"/>
    <property type="project" value="InterPro"/>
</dbReference>
<accession>B1ZX07</accession>
<dbReference type="InterPro" id="IPR050832">
    <property type="entry name" value="Bact_Acetyltransf"/>
</dbReference>
<dbReference type="RefSeq" id="WP_012374655.1">
    <property type="nucleotide sequence ID" value="NC_010571.1"/>
</dbReference>
<keyword evidence="2" id="KW-0012">Acyltransferase</keyword>
<dbReference type="InterPro" id="IPR000182">
    <property type="entry name" value="GNAT_dom"/>
</dbReference>
<dbReference type="EMBL" id="CP001032">
    <property type="protein sequence ID" value="ACB75118.1"/>
    <property type="molecule type" value="Genomic_DNA"/>
</dbReference>
<dbReference type="Gene3D" id="3.40.630.30">
    <property type="match status" value="1"/>
</dbReference>
<dbReference type="CDD" id="cd04301">
    <property type="entry name" value="NAT_SF"/>
    <property type="match status" value="1"/>
</dbReference>
<evidence type="ECO:0000256" key="2">
    <source>
        <dbReference type="ARBA" id="ARBA00023315"/>
    </source>
</evidence>
<dbReference type="InterPro" id="IPR016181">
    <property type="entry name" value="Acyl_CoA_acyltransferase"/>
</dbReference>
<feature type="domain" description="N-acetyltransferase" evidence="3">
    <location>
        <begin position="2"/>
        <end position="139"/>
    </location>
</feature>
<keyword evidence="5" id="KW-1185">Reference proteome</keyword>
<dbReference type="STRING" id="452637.Oter_1835"/>
<dbReference type="KEGG" id="ote:Oter_1835"/>
<sequence length="165" mass="18118">MIQTRALVPADAGWAATLIRERWLGPFVVTRGRIHDTRELPGFVACADGRRLGLLLYVDESGDTEIVTLDALEQRRGIGRSLLAAVRSHALERGSRRVWLVTTNDNLAAIAFYTDCGFRLVDVHLDAVALARELKPEIPATGHSGLPLRDELEFSVSCESPEASI</sequence>
<dbReference type="PANTHER" id="PTHR43877">
    <property type="entry name" value="AMINOALKYLPHOSPHONATE N-ACETYLTRANSFERASE-RELATED-RELATED"/>
    <property type="match status" value="1"/>
</dbReference>
<evidence type="ECO:0000313" key="5">
    <source>
        <dbReference type="Proteomes" id="UP000007013"/>
    </source>
</evidence>
<dbReference type="Pfam" id="PF00583">
    <property type="entry name" value="Acetyltransf_1"/>
    <property type="match status" value="1"/>
</dbReference>
<dbReference type="HOGENOM" id="CLU_140876_0_0_0"/>
<keyword evidence="1 4" id="KW-0808">Transferase</keyword>
<dbReference type="OrthoDB" id="7365228at2"/>
<evidence type="ECO:0000313" key="4">
    <source>
        <dbReference type="EMBL" id="ACB75118.1"/>
    </source>
</evidence>
<gene>
    <name evidence="4" type="ordered locus">Oter_1835</name>
</gene>
<dbReference type="Proteomes" id="UP000007013">
    <property type="component" value="Chromosome"/>
</dbReference>
<dbReference type="AlphaFoldDB" id="B1ZX07"/>
<evidence type="ECO:0000256" key="1">
    <source>
        <dbReference type="ARBA" id="ARBA00022679"/>
    </source>
</evidence>
<reference evidence="4 5" key="1">
    <citation type="journal article" date="2011" name="J. Bacteriol.">
        <title>Genome sequence of the verrucomicrobium Opitutus terrae PB90-1, an abundant inhabitant of rice paddy soil ecosystems.</title>
        <authorList>
            <person name="van Passel M.W."/>
            <person name="Kant R."/>
            <person name="Palva A."/>
            <person name="Copeland A."/>
            <person name="Lucas S."/>
            <person name="Lapidus A."/>
            <person name="Glavina del Rio T."/>
            <person name="Pitluck S."/>
            <person name="Goltsman E."/>
            <person name="Clum A."/>
            <person name="Sun H."/>
            <person name="Schmutz J."/>
            <person name="Larimer F.W."/>
            <person name="Land M.L."/>
            <person name="Hauser L."/>
            <person name="Kyrpides N."/>
            <person name="Mikhailova N."/>
            <person name="Richardson P.P."/>
            <person name="Janssen P.H."/>
            <person name="de Vos W.M."/>
            <person name="Smidt H."/>
        </authorList>
    </citation>
    <scope>NUCLEOTIDE SEQUENCE [LARGE SCALE GENOMIC DNA]</scope>
    <source>
        <strain evidence="5">DSM 11246 / JCM 15787 / PB90-1</strain>
    </source>
</reference>
<evidence type="ECO:0000259" key="3">
    <source>
        <dbReference type="PROSITE" id="PS51186"/>
    </source>
</evidence>